<dbReference type="OrthoDB" id="2440320at2759"/>
<accession>A0A9N8ZY92</accession>
<organism evidence="1 2">
    <name type="scientific">Dentiscutata erythropus</name>
    <dbReference type="NCBI Taxonomy" id="1348616"/>
    <lineage>
        <taxon>Eukaryota</taxon>
        <taxon>Fungi</taxon>
        <taxon>Fungi incertae sedis</taxon>
        <taxon>Mucoromycota</taxon>
        <taxon>Glomeromycotina</taxon>
        <taxon>Glomeromycetes</taxon>
        <taxon>Diversisporales</taxon>
        <taxon>Gigasporaceae</taxon>
        <taxon>Dentiscutata</taxon>
    </lineage>
</organism>
<name>A0A9N8ZY92_9GLOM</name>
<protein>
    <submittedName>
        <fullName evidence="1">7377_t:CDS:1</fullName>
    </submittedName>
</protein>
<dbReference type="AlphaFoldDB" id="A0A9N8ZY92"/>
<reference evidence="1" key="1">
    <citation type="submission" date="2021-06" db="EMBL/GenBank/DDBJ databases">
        <authorList>
            <person name="Kallberg Y."/>
            <person name="Tangrot J."/>
            <person name="Rosling A."/>
        </authorList>
    </citation>
    <scope>NUCLEOTIDE SEQUENCE</scope>
    <source>
        <strain evidence="1">MA453B</strain>
    </source>
</reference>
<gene>
    <name evidence="1" type="ORF">DERYTH_LOCUS3450</name>
</gene>
<comment type="caution">
    <text evidence="1">The sequence shown here is derived from an EMBL/GenBank/DDBJ whole genome shotgun (WGS) entry which is preliminary data.</text>
</comment>
<dbReference type="Proteomes" id="UP000789405">
    <property type="component" value="Unassembled WGS sequence"/>
</dbReference>
<dbReference type="EMBL" id="CAJVPY010001217">
    <property type="protein sequence ID" value="CAG8512374.1"/>
    <property type="molecule type" value="Genomic_DNA"/>
</dbReference>
<evidence type="ECO:0000313" key="1">
    <source>
        <dbReference type="EMBL" id="CAG8512374.1"/>
    </source>
</evidence>
<sequence length="360" mass="41813">MTLSRKLFSKIVEIQKVVEELRADQKLMAEDISKLKISMAANDKEYIDIMITNVAKELLTKKIYPTFKDYKEATSAYVQRNDREFYNTFGSRRWNLYYERKLRKKLTVKLRSKRGTLSTRIKKAIFYVFCLPEIKNKAKADEISLWKSHPTVSKAYNSLFKNINNDENSPTYMTQVIEKVWPKTEASDLHTAWAISIAEVLLNPDNGEISVSEEIIDFLLRKNIAKIANKEIEIEAEEDVQELFFSPSVSPSLEKARKKRKNKPEDIDDVIPSLAEIRTNALKKAYETINKKRKTNKVTLFMFNNSSNYNSYVNDTLIISRMNLKDENKQLLLRDGRMPNGSSHIMTFVNVDGIIKSKRI</sequence>
<evidence type="ECO:0000313" key="2">
    <source>
        <dbReference type="Proteomes" id="UP000789405"/>
    </source>
</evidence>
<keyword evidence="2" id="KW-1185">Reference proteome</keyword>
<proteinExistence type="predicted"/>